<keyword evidence="3" id="KW-1185">Reference proteome</keyword>
<dbReference type="PANTHER" id="PTHR43157:SF31">
    <property type="entry name" value="PHOSPHATIDYLINOSITOL-GLYCAN BIOSYNTHESIS CLASS F PROTEIN"/>
    <property type="match status" value="1"/>
</dbReference>
<reference evidence="2 3" key="1">
    <citation type="submission" date="2016-05" db="EMBL/GenBank/DDBJ databases">
        <title>Comparative analysis of secretome profiles of manganese(II)-oxidizing ascomycete fungi.</title>
        <authorList>
            <consortium name="DOE Joint Genome Institute"/>
            <person name="Zeiner C.A."/>
            <person name="Purvine S.O."/>
            <person name="Zink E.M."/>
            <person name="Wu S."/>
            <person name="Pasa-Tolic L."/>
            <person name="Chaput D.L."/>
            <person name="Haridas S."/>
            <person name="Grigoriev I.V."/>
            <person name="Santelli C.M."/>
            <person name="Hansel C.M."/>
        </authorList>
    </citation>
    <scope>NUCLEOTIDE SEQUENCE [LARGE SCALE GENOMIC DNA]</scope>
    <source>
        <strain evidence="2 3">AP3s5-JAC2a</strain>
    </source>
</reference>
<dbReference type="InParanoid" id="A0A177CR97"/>
<dbReference type="GO" id="GO:0016491">
    <property type="term" value="F:oxidoreductase activity"/>
    <property type="evidence" value="ECO:0007669"/>
    <property type="project" value="UniProtKB-KW"/>
</dbReference>
<dbReference type="Pfam" id="PF00106">
    <property type="entry name" value="adh_short"/>
    <property type="match status" value="1"/>
</dbReference>
<keyword evidence="1" id="KW-0560">Oxidoreductase</keyword>
<evidence type="ECO:0000313" key="3">
    <source>
        <dbReference type="Proteomes" id="UP000077069"/>
    </source>
</evidence>
<dbReference type="PRINTS" id="PR00081">
    <property type="entry name" value="GDHRDH"/>
</dbReference>
<organism evidence="2 3">
    <name type="scientific">Paraphaeosphaeria sporulosa</name>
    <dbReference type="NCBI Taxonomy" id="1460663"/>
    <lineage>
        <taxon>Eukaryota</taxon>
        <taxon>Fungi</taxon>
        <taxon>Dikarya</taxon>
        <taxon>Ascomycota</taxon>
        <taxon>Pezizomycotina</taxon>
        <taxon>Dothideomycetes</taxon>
        <taxon>Pleosporomycetidae</taxon>
        <taxon>Pleosporales</taxon>
        <taxon>Massarineae</taxon>
        <taxon>Didymosphaeriaceae</taxon>
        <taxon>Paraphaeosphaeria</taxon>
    </lineage>
</organism>
<dbReference type="OrthoDB" id="542013at2759"/>
<dbReference type="InterPro" id="IPR002347">
    <property type="entry name" value="SDR_fam"/>
</dbReference>
<dbReference type="AlphaFoldDB" id="A0A177CR97"/>
<dbReference type="Proteomes" id="UP000077069">
    <property type="component" value="Unassembled WGS sequence"/>
</dbReference>
<evidence type="ECO:0000256" key="1">
    <source>
        <dbReference type="ARBA" id="ARBA00023002"/>
    </source>
</evidence>
<dbReference type="PANTHER" id="PTHR43157">
    <property type="entry name" value="PHOSPHATIDYLINOSITOL-GLYCAN BIOSYNTHESIS CLASS F PROTEIN-RELATED"/>
    <property type="match status" value="1"/>
</dbReference>
<sequence>MSIPQILGEGLFAKLPVLVNEDTCAGKTYIITGGNHGLGLETARHLVRSFAARVILTVRNMKAGENAKADIERATGRTGVIELWDLDLASYDSIKAFASKLCSDTGRIDAFIANAGVQMDRWESAQGMELSMQVNVISTMLLAVLILPKLMESANSYRNEPKLVFVGSALGFVAKEDLAKCGQANVFAALNEPTRANMDQRYALTKLVEHYAIRELANLCPVERTCVTINVTAPGLCSTGLGHDTSTKTRAMVSVLRAAFARTAEQGSRTILHGVVAERDSHGKMLSGCKIKEYWVPKWMSDTGGKQMQKQIWSELAKIMEIQQPGCVSKIS</sequence>
<gene>
    <name evidence="2" type="ORF">CC84DRAFT_1184194</name>
</gene>
<dbReference type="RefSeq" id="XP_018040409.1">
    <property type="nucleotide sequence ID" value="XM_018180731.1"/>
</dbReference>
<dbReference type="Gene3D" id="3.40.50.720">
    <property type="entry name" value="NAD(P)-binding Rossmann-like Domain"/>
    <property type="match status" value="1"/>
</dbReference>
<proteinExistence type="predicted"/>
<evidence type="ECO:0000313" key="2">
    <source>
        <dbReference type="EMBL" id="OAG10044.1"/>
    </source>
</evidence>
<dbReference type="STRING" id="1460663.A0A177CR97"/>
<dbReference type="SUPFAM" id="SSF51735">
    <property type="entry name" value="NAD(P)-binding Rossmann-fold domains"/>
    <property type="match status" value="1"/>
</dbReference>
<accession>A0A177CR97</accession>
<dbReference type="EMBL" id="KV441549">
    <property type="protein sequence ID" value="OAG10044.1"/>
    <property type="molecule type" value="Genomic_DNA"/>
</dbReference>
<dbReference type="GeneID" id="28764217"/>
<protein>
    <submittedName>
        <fullName evidence="2">NAD(P)-binding protein</fullName>
    </submittedName>
</protein>
<dbReference type="InterPro" id="IPR036291">
    <property type="entry name" value="NAD(P)-bd_dom_sf"/>
</dbReference>
<name>A0A177CR97_9PLEO</name>